<dbReference type="EMBL" id="JPQT01000063">
    <property type="protein sequence ID" value="KFE53987.1"/>
    <property type="molecule type" value="Genomic_DNA"/>
</dbReference>
<sequence length="67" mass="7325">MTAQDPGGLEVRESRAFTDKYIGLLLCLEEKRCAVVDPGDAQPVIAGLHAHPKWTLGDCNLCRSMQV</sequence>
<evidence type="ECO:0008006" key="3">
    <source>
        <dbReference type="Google" id="ProtNLM"/>
    </source>
</evidence>
<gene>
    <name evidence="1" type="ORF">IV02_04365</name>
</gene>
<reference evidence="1 2" key="1">
    <citation type="submission" date="2014-07" db="EMBL/GenBank/DDBJ databases">
        <title>Draft Genome Sequences of Environmental Pseudomonas syringae strains.</title>
        <authorList>
            <person name="Baltrus D.A."/>
            <person name="Berge O."/>
            <person name="Morris C."/>
        </authorList>
    </citation>
    <scope>NUCLEOTIDE SEQUENCE [LARGE SCALE GENOMIC DNA]</scope>
    <source>
        <strain evidence="1 2">CEB003</strain>
    </source>
</reference>
<comment type="caution">
    <text evidence="1">The sequence shown here is derived from an EMBL/GenBank/DDBJ whole genome shotgun (WGS) entry which is preliminary data.</text>
</comment>
<proteinExistence type="predicted"/>
<protein>
    <recommendedName>
        <fullName evidence="3">Hydroxyacylglutathione hydrolase</fullName>
    </recommendedName>
</protein>
<accession>A0A085VEX4</accession>
<organism evidence="1 2">
    <name type="scientific">Pseudomonas syringae</name>
    <dbReference type="NCBI Taxonomy" id="317"/>
    <lineage>
        <taxon>Bacteria</taxon>
        <taxon>Pseudomonadati</taxon>
        <taxon>Pseudomonadota</taxon>
        <taxon>Gammaproteobacteria</taxon>
        <taxon>Pseudomonadales</taxon>
        <taxon>Pseudomonadaceae</taxon>
        <taxon>Pseudomonas</taxon>
    </lineage>
</organism>
<dbReference type="AlphaFoldDB" id="A0A085VEX4"/>
<evidence type="ECO:0000313" key="1">
    <source>
        <dbReference type="EMBL" id="KFE53987.1"/>
    </source>
</evidence>
<dbReference type="PATRIC" id="fig|317.174.peg.885"/>
<name>A0A085VEX4_PSESX</name>
<evidence type="ECO:0000313" key="2">
    <source>
        <dbReference type="Proteomes" id="UP000028643"/>
    </source>
</evidence>
<dbReference type="Proteomes" id="UP000028643">
    <property type="component" value="Unassembled WGS sequence"/>
</dbReference>